<evidence type="ECO:0000259" key="10">
    <source>
        <dbReference type="Pfam" id="PF04552"/>
    </source>
</evidence>
<evidence type="ECO:0000256" key="7">
    <source>
        <dbReference type="ARBA" id="ARBA00023125"/>
    </source>
</evidence>
<evidence type="ECO:0000259" key="11">
    <source>
        <dbReference type="Pfam" id="PF04963"/>
    </source>
</evidence>
<dbReference type="InterPro" id="IPR038709">
    <property type="entry name" value="RpoN_core-bd_sf"/>
</dbReference>
<proteinExistence type="inferred from homology"/>
<evidence type="ECO:0000256" key="2">
    <source>
        <dbReference type="ARBA" id="ARBA00022478"/>
    </source>
</evidence>
<evidence type="ECO:0000256" key="6">
    <source>
        <dbReference type="ARBA" id="ARBA00023082"/>
    </source>
</evidence>
<keyword evidence="4" id="KW-0548">Nucleotidyltransferase</keyword>
<evidence type="ECO:0000256" key="4">
    <source>
        <dbReference type="ARBA" id="ARBA00022695"/>
    </source>
</evidence>
<dbReference type="PRINTS" id="PR00045">
    <property type="entry name" value="SIGMA54FCT"/>
</dbReference>
<feature type="domain" description="RNA polymerase sigma factor 54 DNA-binding" evidence="10">
    <location>
        <begin position="261"/>
        <end position="414"/>
    </location>
</feature>
<evidence type="ECO:0000256" key="8">
    <source>
        <dbReference type="ARBA" id="ARBA00023163"/>
    </source>
</evidence>
<protein>
    <submittedName>
        <fullName evidence="12">RNA polymerase, sigma 54 subunit, RpoN/SigL</fullName>
    </submittedName>
</protein>
<keyword evidence="6" id="KW-0731">Sigma factor</keyword>
<dbReference type="GO" id="GO:0016987">
    <property type="term" value="F:sigma factor activity"/>
    <property type="evidence" value="ECO:0007669"/>
    <property type="project" value="UniProtKB-KW"/>
</dbReference>
<dbReference type="AlphaFoldDB" id="A0A1I5NWT1"/>
<feature type="coiled-coil region" evidence="9">
    <location>
        <begin position="23"/>
        <end position="50"/>
    </location>
</feature>
<name>A0A1I5NWT1_9BACT</name>
<dbReference type="GO" id="GO:0016779">
    <property type="term" value="F:nucleotidyltransferase activity"/>
    <property type="evidence" value="ECO:0007669"/>
    <property type="project" value="UniProtKB-KW"/>
</dbReference>
<evidence type="ECO:0000313" key="13">
    <source>
        <dbReference type="Proteomes" id="UP000199227"/>
    </source>
</evidence>
<evidence type="ECO:0000256" key="5">
    <source>
        <dbReference type="ARBA" id="ARBA00023015"/>
    </source>
</evidence>
<dbReference type="PROSITE" id="PS00718">
    <property type="entry name" value="SIGMA54_2"/>
    <property type="match status" value="1"/>
</dbReference>
<dbReference type="GO" id="GO:0003677">
    <property type="term" value="F:DNA binding"/>
    <property type="evidence" value="ECO:0007669"/>
    <property type="project" value="UniProtKB-KW"/>
</dbReference>
<evidence type="ECO:0000256" key="1">
    <source>
        <dbReference type="ARBA" id="ARBA00008798"/>
    </source>
</evidence>
<keyword evidence="3" id="KW-0808">Transferase</keyword>
<dbReference type="PANTHER" id="PTHR32248:SF4">
    <property type="entry name" value="RNA POLYMERASE SIGMA-54 FACTOR"/>
    <property type="match status" value="1"/>
</dbReference>
<keyword evidence="5" id="KW-0805">Transcription regulation</keyword>
<dbReference type="NCBIfam" id="NF004602">
    <property type="entry name" value="PRK05932.2-4"/>
    <property type="match status" value="1"/>
</dbReference>
<keyword evidence="2" id="KW-0240">DNA-directed RNA polymerase</keyword>
<dbReference type="InterPro" id="IPR007634">
    <property type="entry name" value="RNA_pol_sigma_54_DNA-bd"/>
</dbReference>
<keyword evidence="7" id="KW-0238">DNA-binding</keyword>
<sequence length="419" mass="48011">MKLRRSQSTQLKNRLSGTLRSWLPILQSSLEELEELLQKYESENPYMQVQSGFEEQFSAKFTHKVLYQSDNSSTTEAIEAKTIQNLSLYEKLNEQINAPLFPTPKSIDIAYAIIEEISDEGYFTGDINEIAKKVKAEPYQVESIRQRFSYLDPPGVGSVNATEAMLFQLRQSGVEEPIYSLVSDMLQDLQNLSKFKNSSNYEEALKVIRSFKNPPALDNMEDSPPVIPDLIIVEKSNGIEVQMNDLFYPDIIIEDCSLDHEFVKKKIKEARDLIDALQMRKATLYKIGLMIVEFQYDFFQGGDIKPMKLKDIAQEFDHNPSTISRAIANKYLACERGIFPMKTFFTTGIDEEVSNAVIKKFIADAIASEDKNKPLSDQKLLDMIEAKFGVKMVRRTITKYRKQMKIGGSSERKRFYQLA</sequence>
<feature type="domain" description="RNA polymerase sigma factor 54 core-binding" evidence="11">
    <location>
        <begin position="79"/>
        <end position="254"/>
    </location>
</feature>
<reference evidence="12 13" key="1">
    <citation type="submission" date="2016-10" db="EMBL/GenBank/DDBJ databases">
        <authorList>
            <person name="de Groot N.N."/>
        </authorList>
    </citation>
    <scope>NUCLEOTIDE SEQUENCE [LARGE SCALE GENOMIC DNA]</scope>
    <source>
        <strain evidence="12 13">EP1-55-1</strain>
    </source>
</reference>
<dbReference type="RefSeq" id="WP_092912025.1">
    <property type="nucleotide sequence ID" value="NZ_FOXB01000012.1"/>
</dbReference>
<dbReference type="Pfam" id="PF04552">
    <property type="entry name" value="Sigma54_DBD"/>
    <property type="match status" value="1"/>
</dbReference>
<evidence type="ECO:0000256" key="3">
    <source>
        <dbReference type="ARBA" id="ARBA00022679"/>
    </source>
</evidence>
<dbReference type="InterPro" id="IPR007046">
    <property type="entry name" value="RNA_pol_sigma_54_core-bd"/>
</dbReference>
<organism evidence="12 13">
    <name type="scientific">Hydrogenimonas thermophila</name>
    <dbReference type="NCBI Taxonomy" id="223786"/>
    <lineage>
        <taxon>Bacteria</taxon>
        <taxon>Pseudomonadati</taxon>
        <taxon>Campylobacterota</taxon>
        <taxon>Epsilonproteobacteria</taxon>
        <taxon>Campylobacterales</taxon>
        <taxon>Hydrogenimonadaceae</taxon>
        <taxon>Hydrogenimonas</taxon>
    </lineage>
</organism>
<dbReference type="Gene3D" id="1.10.10.60">
    <property type="entry name" value="Homeodomain-like"/>
    <property type="match status" value="1"/>
</dbReference>
<dbReference type="Gene3D" id="1.10.10.1330">
    <property type="entry name" value="RNA polymerase sigma-54 factor, core-binding domain"/>
    <property type="match status" value="1"/>
</dbReference>
<dbReference type="PIRSF" id="PIRSF000774">
    <property type="entry name" value="RpoN"/>
    <property type="match status" value="1"/>
</dbReference>
<evidence type="ECO:0000256" key="9">
    <source>
        <dbReference type="SAM" id="Coils"/>
    </source>
</evidence>
<keyword evidence="8" id="KW-0804">Transcription</keyword>
<keyword evidence="9" id="KW-0175">Coiled coil</keyword>
<keyword evidence="13" id="KW-1185">Reference proteome</keyword>
<dbReference type="GO" id="GO:0006352">
    <property type="term" value="P:DNA-templated transcription initiation"/>
    <property type="evidence" value="ECO:0007669"/>
    <property type="project" value="InterPro"/>
</dbReference>
<dbReference type="OrthoDB" id="9814402at2"/>
<dbReference type="GO" id="GO:0000428">
    <property type="term" value="C:DNA-directed RNA polymerase complex"/>
    <property type="evidence" value="ECO:0007669"/>
    <property type="project" value="UniProtKB-KW"/>
</dbReference>
<dbReference type="STRING" id="223786.SAMN05216234_11255"/>
<dbReference type="Pfam" id="PF00309">
    <property type="entry name" value="Sigma54_AID"/>
    <property type="match status" value="1"/>
</dbReference>
<gene>
    <name evidence="12" type="ORF">SAMN05216234_11255</name>
</gene>
<dbReference type="Proteomes" id="UP000199227">
    <property type="component" value="Unassembled WGS sequence"/>
</dbReference>
<dbReference type="GO" id="GO:0001216">
    <property type="term" value="F:DNA-binding transcription activator activity"/>
    <property type="evidence" value="ECO:0007669"/>
    <property type="project" value="InterPro"/>
</dbReference>
<evidence type="ECO:0000313" key="12">
    <source>
        <dbReference type="EMBL" id="SFP26187.1"/>
    </source>
</evidence>
<dbReference type="Pfam" id="PF04963">
    <property type="entry name" value="Sigma54_CBD"/>
    <property type="match status" value="1"/>
</dbReference>
<dbReference type="NCBIfam" id="TIGR02395">
    <property type="entry name" value="rpoN_sigma"/>
    <property type="match status" value="1"/>
</dbReference>
<comment type="similarity">
    <text evidence="1">Belongs to the sigma-54 factor family.</text>
</comment>
<dbReference type="InterPro" id="IPR000394">
    <property type="entry name" value="RNA_pol_sigma_54"/>
</dbReference>
<dbReference type="EMBL" id="FOXB01000012">
    <property type="protein sequence ID" value="SFP26187.1"/>
    <property type="molecule type" value="Genomic_DNA"/>
</dbReference>
<dbReference type="PANTHER" id="PTHR32248">
    <property type="entry name" value="RNA POLYMERASE SIGMA-54 FACTOR"/>
    <property type="match status" value="1"/>
</dbReference>
<accession>A0A1I5NWT1</accession>
<dbReference type="PROSITE" id="PS50044">
    <property type="entry name" value="SIGMA54_3"/>
    <property type="match status" value="1"/>
</dbReference>